<protein>
    <submittedName>
        <fullName evidence="1">Uncharacterized protein</fullName>
    </submittedName>
</protein>
<name>A0ABW4Z601_9BACT</name>
<accession>A0ABW4Z601</accession>
<keyword evidence="2" id="KW-1185">Reference proteome</keyword>
<organism evidence="1 2">
    <name type="scientific">Rubritalea tangerina</name>
    <dbReference type="NCBI Taxonomy" id="430798"/>
    <lineage>
        <taxon>Bacteria</taxon>
        <taxon>Pseudomonadati</taxon>
        <taxon>Verrucomicrobiota</taxon>
        <taxon>Verrucomicrobiia</taxon>
        <taxon>Verrucomicrobiales</taxon>
        <taxon>Rubritaleaceae</taxon>
        <taxon>Rubritalea</taxon>
    </lineage>
</organism>
<comment type="caution">
    <text evidence="1">The sequence shown here is derived from an EMBL/GenBank/DDBJ whole genome shotgun (WGS) entry which is preliminary data.</text>
</comment>
<dbReference type="Proteomes" id="UP001597389">
    <property type="component" value="Unassembled WGS sequence"/>
</dbReference>
<sequence length="111" mass="12708">MPSDEYSISYGGTTGTAYKNSYGLDSRVTYMGILGIHMIDDINGKALRFSSSDHFDTHILTQSIYEDPILLKAFQDMLERLKDDPDNLTRWKFGLDKDYFDITPYMSTNTT</sequence>
<evidence type="ECO:0000313" key="1">
    <source>
        <dbReference type="EMBL" id="MFD2157281.1"/>
    </source>
</evidence>
<dbReference type="EMBL" id="JBHUJB010000002">
    <property type="protein sequence ID" value="MFD2157281.1"/>
    <property type="molecule type" value="Genomic_DNA"/>
</dbReference>
<evidence type="ECO:0000313" key="2">
    <source>
        <dbReference type="Proteomes" id="UP001597389"/>
    </source>
</evidence>
<reference evidence="2" key="1">
    <citation type="journal article" date="2019" name="Int. J. Syst. Evol. Microbiol.">
        <title>The Global Catalogue of Microorganisms (GCM) 10K type strain sequencing project: providing services to taxonomists for standard genome sequencing and annotation.</title>
        <authorList>
            <consortium name="The Broad Institute Genomics Platform"/>
            <consortium name="The Broad Institute Genome Sequencing Center for Infectious Disease"/>
            <person name="Wu L."/>
            <person name="Ma J."/>
        </authorList>
    </citation>
    <scope>NUCLEOTIDE SEQUENCE [LARGE SCALE GENOMIC DNA]</scope>
    <source>
        <strain evidence="2">CCUG 57942</strain>
    </source>
</reference>
<dbReference type="RefSeq" id="WP_377177134.1">
    <property type="nucleotide sequence ID" value="NZ_JBHUJB010000002.1"/>
</dbReference>
<proteinExistence type="predicted"/>
<gene>
    <name evidence="1" type="ORF">ACFSW8_00040</name>
</gene>